<evidence type="ECO:0000313" key="2">
    <source>
        <dbReference type="EMBL" id="CAD9119280.1"/>
    </source>
</evidence>
<feature type="region of interest" description="Disordered" evidence="1">
    <location>
        <begin position="25"/>
        <end position="54"/>
    </location>
</feature>
<feature type="compositionally biased region" description="Basic and acidic residues" evidence="1">
    <location>
        <begin position="31"/>
        <end position="54"/>
    </location>
</feature>
<dbReference type="EMBL" id="HBGF01024844">
    <property type="protein sequence ID" value="CAD9119280.1"/>
    <property type="molecule type" value="Transcribed_RNA"/>
</dbReference>
<feature type="compositionally biased region" description="Polar residues" evidence="1">
    <location>
        <begin position="121"/>
        <end position="130"/>
    </location>
</feature>
<sequence length="212" mass="23762">MSNLAKLLHPAVDPDDKFDPTFLGVKRKRRLPEPQAKHEAAQPERGKHIDRSKMEHNRDVMVQLDQTYVPETFHGATKSTRFGAGFARRPKAVIGIDALREAENDRQELRMKTLLEHRRQTNASRSQTGLSHLFGGSTEGPGSQPLRLRVSTHAAAVEGSKSTVFSPPVTAPTSKALKRQERLQREGLVTTKKDWSVRQQFQALDGFVLPKV</sequence>
<name>A0A7S1M174_NEODS</name>
<accession>A0A7S1M174</accession>
<protein>
    <submittedName>
        <fullName evidence="2">Uncharacterized protein</fullName>
    </submittedName>
</protein>
<feature type="region of interest" description="Disordered" evidence="1">
    <location>
        <begin position="1"/>
        <end position="20"/>
    </location>
</feature>
<evidence type="ECO:0000256" key="1">
    <source>
        <dbReference type="SAM" id="MobiDB-lite"/>
    </source>
</evidence>
<gene>
    <name evidence="2" type="ORF">NDES1114_LOCUS16459</name>
</gene>
<reference evidence="2" key="1">
    <citation type="submission" date="2021-01" db="EMBL/GenBank/DDBJ databases">
        <authorList>
            <person name="Corre E."/>
            <person name="Pelletier E."/>
            <person name="Niang G."/>
            <person name="Scheremetjew M."/>
            <person name="Finn R."/>
            <person name="Kale V."/>
            <person name="Holt S."/>
            <person name="Cochrane G."/>
            <person name="Meng A."/>
            <person name="Brown T."/>
            <person name="Cohen L."/>
        </authorList>
    </citation>
    <scope>NUCLEOTIDE SEQUENCE</scope>
    <source>
        <strain evidence="2">CCAP 1951/1</strain>
    </source>
</reference>
<feature type="region of interest" description="Disordered" evidence="1">
    <location>
        <begin position="120"/>
        <end position="143"/>
    </location>
</feature>
<dbReference type="AlphaFoldDB" id="A0A7S1M174"/>
<organism evidence="2">
    <name type="scientific">Neobodo designis</name>
    <name type="common">Flagellated protozoan</name>
    <name type="synonym">Bodo designis</name>
    <dbReference type="NCBI Taxonomy" id="312471"/>
    <lineage>
        <taxon>Eukaryota</taxon>
        <taxon>Discoba</taxon>
        <taxon>Euglenozoa</taxon>
        <taxon>Kinetoplastea</taxon>
        <taxon>Metakinetoplastina</taxon>
        <taxon>Neobodonida</taxon>
        <taxon>Neobodo</taxon>
    </lineage>
</organism>
<proteinExistence type="predicted"/>